<dbReference type="SUPFAM" id="SSF51971">
    <property type="entry name" value="Nucleotide-binding domain"/>
    <property type="match status" value="2"/>
</dbReference>
<gene>
    <name evidence="7" type="primary">gltB_1</name>
    <name evidence="7" type="ORF">BGLFYP119_01862</name>
</gene>
<keyword evidence="3" id="KW-0314">Glutamate biosynthesis</keyword>
<dbReference type="Pfam" id="PF07992">
    <property type="entry name" value="Pyr_redox_2"/>
    <property type="match status" value="2"/>
</dbReference>
<evidence type="ECO:0000256" key="1">
    <source>
        <dbReference type="ARBA" id="ARBA00022605"/>
    </source>
</evidence>
<protein>
    <submittedName>
        <fullName evidence="7">Glutamate synthase [NADPH] small chain</fullName>
        <ecNumber evidence="7">1.4.1.13</ecNumber>
    </submittedName>
</protein>
<evidence type="ECO:0000256" key="3">
    <source>
        <dbReference type="ARBA" id="ARBA00023164"/>
    </source>
</evidence>
<feature type="domain" description="FAD/NAD(P)-binding" evidence="5">
    <location>
        <begin position="154"/>
        <end position="328"/>
    </location>
</feature>
<dbReference type="PANTHER" id="PTHR43100:SF1">
    <property type="entry name" value="GLUTAMATE SYNTHASE [NADPH] SMALL CHAIN"/>
    <property type="match status" value="1"/>
</dbReference>
<dbReference type="InterPro" id="IPR051394">
    <property type="entry name" value="Glutamate_Synthase"/>
</dbReference>
<dbReference type="AlphaFoldDB" id="A0A6N2TZJ7"/>
<dbReference type="NCBIfam" id="TIGR01317">
    <property type="entry name" value="GOGAT_sm_gam"/>
    <property type="match status" value="1"/>
</dbReference>
<dbReference type="InterPro" id="IPR023753">
    <property type="entry name" value="FAD/NAD-binding_dom"/>
</dbReference>
<dbReference type="PRINTS" id="PR00419">
    <property type="entry name" value="ADXRDTASE"/>
</dbReference>
<evidence type="ECO:0000259" key="5">
    <source>
        <dbReference type="Pfam" id="PF07992"/>
    </source>
</evidence>
<name>A0A6N2TZJ7_9FIRM</name>
<reference evidence="7" key="1">
    <citation type="submission" date="2019-11" db="EMBL/GenBank/DDBJ databases">
        <authorList>
            <person name="Feng L."/>
        </authorList>
    </citation>
    <scope>NUCLEOTIDE SEQUENCE</scope>
    <source>
        <strain evidence="7">BgluceraseaLFYP119</strain>
    </source>
</reference>
<dbReference type="GO" id="GO:0006537">
    <property type="term" value="P:glutamate biosynthetic process"/>
    <property type="evidence" value="ECO:0007669"/>
    <property type="project" value="UniProtKB-KW"/>
</dbReference>
<dbReference type="InterPro" id="IPR006005">
    <property type="entry name" value="Glut_synth_ssu1"/>
</dbReference>
<keyword evidence="1" id="KW-0028">Amino-acid biosynthesis</keyword>
<evidence type="ECO:0000259" key="6">
    <source>
        <dbReference type="Pfam" id="PF14691"/>
    </source>
</evidence>
<feature type="domain" description="FAD/NAD(P)-binding" evidence="5">
    <location>
        <begin position="396"/>
        <end position="477"/>
    </location>
</feature>
<dbReference type="GO" id="GO:0016639">
    <property type="term" value="F:oxidoreductase activity, acting on the CH-NH2 group of donors, NAD or NADP as acceptor"/>
    <property type="evidence" value="ECO:0007669"/>
    <property type="project" value="InterPro"/>
</dbReference>
<dbReference type="GO" id="GO:0004355">
    <property type="term" value="F:glutamate synthase (NADPH) activity"/>
    <property type="evidence" value="ECO:0007669"/>
    <property type="project" value="UniProtKB-EC"/>
</dbReference>
<evidence type="ECO:0000313" key="7">
    <source>
        <dbReference type="EMBL" id="VYT11584.1"/>
    </source>
</evidence>
<dbReference type="SUPFAM" id="SSF46548">
    <property type="entry name" value="alpha-helical ferredoxin"/>
    <property type="match status" value="1"/>
</dbReference>
<organism evidence="7">
    <name type="scientific">Blautia glucerasea</name>
    <dbReference type="NCBI Taxonomy" id="536633"/>
    <lineage>
        <taxon>Bacteria</taxon>
        <taxon>Bacillati</taxon>
        <taxon>Bacillota</taxon>
        <taxon>Clostridia</taxon>
        <taxon>Lachnospirales</taxon>
        <taxon>Lachnospiraceae</taxon>
        <taxon>Blautia</taxon>
    </lineage>
</organism>
<dbReference type="EC" id="1.4.1.13" evidence="7"/>
<accession>A0A6N2TZJ7</accession>
<dbReference type="Gene3D" id="3.50.50.60">
    <property type="entry name" value="FAD/NAD(P)-binding domain"/>
    <property type="match status" value="1"/>
</dbReference>
<dbReference type="PANTHER" id="PTHR43100">
    <property type="entry name" value="GLUTAMATE SYNTHASE [NADPH] SMALL CHAIN"/>
    <property type="match status" value="1"/>
</dbReference>
<comment type="pathway">
    <text evidence="4">Amino-acid biosynthesis.</text>
</comment>
<dbReference type="Gene3D" id="3.40.50.720">
    <property type="entry name" value="NAD(P)-binding Rossmann-like Domain"/>
    <property type="match status" value="1"/>
</dbReference>
<feature type="domain" description="Dihydroprymidine dehydrogenase" evidence="6">
    <location>
        <begin position="24"/>
        <end position="140"/>
    </location>
</feature>
<keyword evidence="2 7" id="KW-0560">Oxidoreductase</keyword>
<dbReference type="Gene3D" id="1.10.1060.10">
    <property type="entry name" value="Alpha-helical ferredoxin"/>
    <property type="match status" value="1"/>
</dbReference>
<dbReference type="RefSeq" id="WP_156354224.1">
    <property type="nucleotide sequence ID" value="NZ_CACRST010000017.1"/>
</dbReference>
<evidence type="ECO:0000256" key="4">
    <source>
        <dbReference type="ARBA" id="ARBA00029440"/>
    </source>
</evidence>
<sequence>MGKPTGFLEYQRQTARVLDPKIRIADFHEFRIPLSREKQKLQGARCMACGVPFCQSGATLGGMTSGCPLHNLVPETNDLVYTGNWKQAYLRLSKTHSFPEFTSRVCPALCEAACTCNLDGEPVATKENERAIIETAFEEGWVKPQKPMVRTGKTIAVVGSGPSGLAAAQQLNRRGHSVTVYERSDRPGGLLRYGIPNMKLEKAVVDRRIRLMEEEGVRFVVNTDVGRDIKAEELLKKYDRVLLTCGASNPRDLRIPGREAGGIYFAVDFLGKVTKTLLDSDFQKAPKELAKGKNVLVIGGGDTGNDCVGTVIRLGAKSVTQLEMMPEPPAERTEANPWPQWPKILKTDYGQEEAAAVFGHDPRVYQTTVTEFIPDKKGNVCKAKITKLKSVCDEKTGRMKMIPVEGSEEVIPAELVLIAAGFLGSQKYVTDAFQVAVDGRTNVKTASEGYETNVPRVFAAGDMRRGQSLVVWAIREGREAARAVDESLMGYTNL</sequence>
<proteinExistence type="predicted"/>
<dbReference type="InterPro" id="IPR009051">
    <property type="entry name" value="Helical_ferredxn"/>
</dbReference>
<dbReference type="GO" id="GO:0051536">
    <property type="term" value="F:iron-sulfur cluster binding"/>
    <property type="evidence" value="ECO:0007669"/>
    <property type="project" value="InterPro"/>
</dbReference>
<dbReference type="EMBL" id="CACRST010000017">
    <property type="protein sequence ID" value="VYT11584.1"/>
    <property type="molecule type" value="Genomic_DNA"/>
</dbReference>
<evidence type="ECO:0000256" key="2">
    <source>
        <dbReference type="ARBA" id="ARBA00023002"/>
    </source>
</evidence>
<dbReference type="Pfam" id="PF14691">
    <property type="entry name" value="Fer4_20"/>
    <property type="match status" value="1"/>
</dbReference>
<dbReference type="InterPro" id="IPR028261">
    <property type="entry name" value="DPD_II"/>
</dbReference>
<dbReference type="InterPro" id="IPR036188">
    <property type="entry name" value="FAD/NAD-bd_sf"/>
</dbReference>